<evidence type="ECO:0000259" key="6">
    <source>
        <dbReference type="Pfam" id="PF19037"/>
    </source>
</evidence>
<keyword evidence="8" id="KW-1185">Reference proteome</keyword>
<dbReference type="Proteomes" id="UP000695022">
    <property type="component" value="Unplaced"/>
</dbReference>
<dbReference type="Pfam" id="PF19036">
    <property type="entry name" value="Fuz_longin_1"/>
    <property type="match status" value="1"/>
</dbReference>
<evidence type="ECO:0000259" key="5">
    <source>
        <dbReference type="Pfam" id="PF19036"/>
    </source>
</evidence>
<gene>
    <name evidence="9" type="primary">LOC106805270</name>
</gene>
<dbReference type="Pfam" id="PF19037">
    <property type="entry name" value="Fuz_longin_2"/>
    <property type="match status" value="1"/>
</dbReference>
<evidence type="ECO:0000256" key="1">
    <source>
        <dbReference type="ARBA" id="ARBA00004245"/>
    </source>
</evidence>
<evidence type="ECO:0000259" key="7">
    <source>
        <dbReference type="Pfam" id="PF19038"/>
    </source>
</evidence>
<feature type="domain" description="FUZ/MON1/HPS1 third Longin" evidence="7">
    <location>
        <begin position="285"/>
        <end position="413"/>
    </location>
</feature>
<sequence>MAAYLLCLTTGGGVPLFSRTKGEIKTLPFAVIGTLNGVHMFASTHNIELLATQTKDAKIAWKVCHGSITLILVTRDDGGSDACLRHLLAAVFDAMVLLVGLDDLINIKNVERLKRELKCCYKLIDCLLDQCNSQVFGDLTGAVDVVLGQENTLLQGALEGFVEYADSTYGCLLVRGKVAVATKKWWGLTGMELVLISLLVSTLPPGSSRDIPVFLPQGSPTVPHRLCTLQLTAGVEACVLCGPAPSLARLSDELARYWRPPYESVRSLAQLHPRNFSHHLRIDPNILGFVLVNTEAHRCLCSVQPRHEDSRREGSNLSYTRRRAILRSFYKHTIGHVYAPPRLKDDPNLGPTDDISERLLHRPQETYMLFDAYKCYSLQTAVYRLFVLYGAQIPHYALRSVTRKTLEILTKDKQVRL</sequence>
<dbReference type="PANTHER" id="PTHR13559">
    <property type="entry name" value="INTRACELLULAR TRAFFIC PROTEIN-RELATED"/>
    <property type="match status" value="1"/>
</dbReference>
<evidence type="ECO:0000256" key="2">
    <source>
        <dbReference type="ARBA" id="ARBA00008550"/>
    </source>
</evidence>
<reference evidence="9" key="1">
    <citation type="submission" date="2025-08" db="UniProtKB">
        <authorList>
            <consortium name="RefSeq"/>
        </authorList>
    </citation>
    <scope>IDENTIFICATION</scope>
</reference>
<dbReference type="InterPro" id="IPR043971">
    <property type="entry name" value="FUZ/MON1/HPS1_longin_2"/>
</dbReference>
<dbReference type="InterPro" id="IPR026069">
    <property type="entry name" value="Fuzzy"/>
</dbReference>
<dbReference type="InterPro" id="IPR043972">
    <property type="entry name" value="FUZ/MON1/HPS1_longin_1"/>
</dbReference>
<accession>A0ABM1DQR6</accession>
<feature type="domain" description="FUZ/MON1/HPS1 first Longin" evidence="5">
    <location>
        <begin position="4"/>
        <end position="126"/>
    </location>
</feature>
<evidence type="ECO:0000256" key="4">
    <source>
        <dbReference type="ARBA" id="ARBA00023212"/>
    </source>
</evidence>
<protein>
    <submittedName>
        <fullName evidence="9">Protein fuzzy homolog</fullName>
    </submittedName>
</protein>
<keyword evidence="3" id="KW-0963">Cytoplasm</keyword>
<dbReference type="PANTHER" id="PTHR13559:SF1">
    <property type="entry name" value="PROTEIN FUZZY HOMOLOG"/>
    <property type="match status" value="1"/>
</dbReference>
<dbReference type="RefSeq" id="XP_014662287.1">
    <property type="nucleotide sequence ID" value="XM_014806801.1"/>
</dbReference>
<evidence type="ECO:0000313" key="9">
    <source>
        <dbReference type="RefSeq" id="XP_014662287.1"/>
    </source>
</evidence>
<comment type="subcellular location">
    <subcellularLocation>
        <location evidence="1">Cytoplasm</location>
        <location evidence="1">Cytoskeleton</location>
    </subcellularLocation>
</comment>
<name>A0ABM1DQR6_PRICU</name>
<dbReference type="Pfam" id="PF19038">
    <property type="entry name" value="Fuz_longin_3"/>
    <property type="match status" value="1"/>
</dbReference>
<evidence type="ECO:0000256" key="3">
    <source>
        <dbReference type="ARBA" id="ARBA00022490"/>
    </source>
</evidence>
<dbReference type="GeneID" id="106805270"/>
<comment type="similarity">
    <text evidence="2">Belongs to the fuzzy family.</text>
</comment>
<organism evidence="8 9">
    <name type="scientific">Priapulus caudatus</name>
    <name type="common">Priapulid worm</name>
    <dbReference type="NCBI Taxonomy" id="37621"/>
    <lineage>
        <taxon>Eukaryota</taxon>
        <taxon>Metazoa</taxon>
        <taxon>Ecdysozoa</taxon>
        <taxon>Scalidophora</taxon>
        <taxon>Priapulida</taxon>
        <taxon>Priapulimorpha</taxon>
        <taxon>Priapulimorphida</taxon>
        <taxon>Priapulidae</taxon>
        <taxon>Priapulus</taxon>
    </lineage>
</organism>
<keyword evidence="4" id="KW-0206">Cytoskeleton</keyword>
<proteinExistence type="inferred from homology"/>
<feature type="domain" description="FUZ/MON1/HPS1 second Longin" evidence="6">
    <location>
        <begin position="166"/>
        <end position="258"/>
    </location>
</feature>
<evidence type="ECO:0000313" key="8">
    <source>
        <dbReference type="Proteomes" id="UP000695022"/>
    </source>
</evidence>
<dbReference type="InterPro" id="IPR043970">
    <property type="entry name" value="FUZ/MON1/HPS1_longin_3"/>
</dbReference>